<dbReference type="Proteomes" id="UP001447188">
    <property type="component" value="Unassembled WGS sequence"/>
</dbReference>
<proteinExistence type="predicted"/>
<dbReference type="PANTHER" id="PTHR38116">
    <property type="entry name" value="CHROMOSOME 7, WHOLE GENOME SHOTGUN SEQUENCE"/>
    <property type="match status" value="1"/>
</dbReference>
<feature type="compositionally biased region" description="Polar residues" evidence="1">
    <location>
        <begin position="203"/>
        <end position="216"/>
    </location>
</feature>
<feature type="region of interest" description="Disordered" evidence="1">
    <location>
        <begin position="169"/>
        <end position="216"/>
    </location>
</feature>
<feature type="compositionally biased region" description="Low complexity" evidence="1">
    <location>
        <begin position="179"/>
        <end position="193"/>
    </location>
</feature>
<dbReference type="EMBL" id="JBBBZM010000014">
    <property type="protein sequence ID" value="KAL0639158.1"/>
    <property type="molecule type" value="Genomic_DNA"/>
</dbReference>
<dbReference type="InterPro" id="IPR021833">
    <property type="entry name" value="DUF3425"/>
</dbReference>
<feature type="region of interest" description="Disordered" evidence="1">
    <location>
        <begin position="53"/>
        <end position="127"/>
    </location>
</feature>
<evidence type="ECO:0000259" key="2">
    <source>
        <dbReference type="PROSITE" id="PS00036"/>
    </source>
</evidence>
<organism evidence="3 4">
    <name type="scientific">Discina gigas</name>
    <dbReference type="NCBI Taxonomy" id="1032678"/>
    <lineage>
        <taxon>Eukaryota</taxon>
        <taxon>Fungi</taxon>
        <taxon>Dikarya</taxon>
        <taxon>Ascomycota</taxon>
        <taxon>Pezizomycotina</taxon>
        <taxon>Pezizomycetes</taxon>
        <taxon>Pezizales</taxon>
        <taxon>Discinaceae</taxon>
        <taxon>Discina</taxon>
    </lineage>
</organism>
<accession>A0ABR3GTK8</accession>
<feature type="region of interest" description="Disordered" evidence="1">
    <location>
        <begin position="1"/>
        <end position="24"/>
    </location>
</feature>
<dbReference type="PANTHER" id="PTHR38116:SF9">
    <property type="entry name" value="BZIP DOMAIN-CONTAINING PROTEIN"/>
    <property type="match status" value="1"/>
</dbReference>
<dbReference type="CDD" id="cd14688">
    <property type="entry name" value="bZIP_YAP"/>
    <property type="match status" value="1"/>
</dbReference>
<feature type="compositionally biased region" description="Basic and acidic residues" evidence="1">
    <location>
        <begin position="101"/>
        <end position="118"/>
    </location>
</feature>
<dbReference type="InterPro" id="IPR046347">
    <property type="entry name" value="bZIP_sf"/>
</dbReference>
<dbReference type="PROSITE" id="PS00036">
    <property type="entry name" value="BZIP_BASIC"/>
    <property type="match status" value="1"/>
</dbReference>
<protein>
    <recommendedName>
        <fullName evidence="2">BZIP domain-containing protein</fullName>
    </recommendedName>
</protein>
<sequence length="484" mass="54808">MSIRFGRSGNGYDSSEVMETEDDDWRKVTDLNERRKIQNRLAQRNYRRKLRQRLEQLERQAGENGATGATSTELANNPPKRKRPQSSIEASCTSGKAGENPAERNTTKKVSNLEDRSSTRSPTLLSVVPVQPLSSRAAESTAQNLYGGDFGPLFTDSDARQRGIRQSDQPLQIWPQPYPQSQQQQTYGQLSYYHSNPPPSFPMTPTSHAESPASPSQQIQAYISLLPNDPPLPVSSSLTHRGEALPLNTHSFCRLNARINIDSQGIPDLSPTYSANPSTNPNPYHLNGSPLPTDNFYLTLNYSRLFNATMEIAKILQVSEAEMGDDDTISRFVTSGSSSSPLKLPEGVEDLEPTKKQTRIAHHPYIDMVPFKGFRDRLLEYVRYGEETGDYTREGKVCAGMCESWGVWGQVPWEGRSWEVSETFARKYWFLVDEEMIKCSNWWRRQRGMKSMRIQDLRAMGKIMAKDRPTDWEVMGRVIGELEE</sequence>
<dbReference type="Pfam" id="PF11905">
    <property type="entry name" value="DUF3425"/>
    <property type="match status" value="1"/>
</dbReference>
<reference evidence="3 4" key="1">
    <citation type="submission" date="2024-02" db="EMBL/GenBank/DDBJ databases">
        <title>Discinaceae phylogenomics.</title>
        <authorList>
            <person name="Dirks A.C."/>
            <person name="James T.Y."/>
        </authorList>
    </citation>
    <scope>NUCLEOTIDE SEQUENCE [LARGE SCALE GENOMIC DNA]</scope>
    <source>
        <strain evidence="3 4">ACD0624</strain>
    </source>
</reference>
<evidence type="ECO:0000313" key="3">
    <source>
        <dbReference type="EMBL" id="KAL0639158.1"/>
    </source>
</evidence>
<comment type="caution">
    <text evidence="3">The sequence shown here is derived from an EMBL/GenBank/DDBJ whole genome shotgun (WGS) entry which is preliminary data.</text>
</comment>
<dbReference type="InterPro" id="IPR004827">
    <property type="entry name" value="bZIP"/>
</dbReference>
<feature type="domain" description="BZIP" evidence="2">
    <location>
        <begin position="34"/>
        <end position="49"/>
    </location>
</feature>
<feature type="compositionally biased region" description="Polar residues" evidence="1">
    <location>
        <begin position="85"/>
        <end position="94"/>
    </location>
</feature>
<name>A0ABR3GTK8_9PEZI</name>
<dbReference type="SUPFAM" id="SSF57959">
    <property type="entry name" value="Leucine zipper domain"/>
    <property type="match status" value="1"/>
</dbReference>
<keyword evidence="4" id="KW-1185">Reference proteome</keyword>
<evidence type="ECO:0000256" key="1">
    <source>
        <dbReference type="SAM" id="MobiDB-lite"/>
    </source>
</evidence>
<gene>
    <name evidence="3" type="ORF">Q9L58_001844</name>
</gene>
<evidence type="ECO:0000313" key="4">
    <source>
        <dbReference type="Proteomes" id="UP001447188"/>
    </source>
</evidence>